<dbReference type="EMBL" id="JAWDJR010000009">
    <property type="protein sequence ID" value="KAK9969758.1"/>
    <property type="molecule type" value="Genomic_DNA"/>
</dbReference>
<sequence>MNPSAQLIGLRQGDRSIEDYVLDFIELAPLTCFDELCLMTFFRGGLSEPLSSIMPIHEPNGTLEQYIELALLLSGSPFTVGVAEERDSSSGCVMAAAPDDTHKMAAATMSHVSADRPESRYVSADRP</sequence>
<dbReference type="AlphaFoldDB" id="A0AAW2AAB1"/>
<accession>A0AAW2AAB1</accession>
<comment type="caution">
    <text evidence="1">The sequence shown here is derived from an EMBL/GenBank/DDBJ whole genome shotgun (WGS) entry which is preliminary data.</text>
</comment>
<evidence type="ECO:0000313" key="1">
    <source>
        <dbReference type="EMBL" id="KAK9969758.1"/>
    </source>
</evidence>
<reference evidence="1 2" key="1">
    <citation type="submission" date="2024-05" db="EMBL/GenBank/DDBJ databases">
        <title>A high-quality chromosomal-level genome assembly of Topmouth culter (Culter alburnus).</title>
        <authorList>
            <person name="Zhao H."/>
        </authorList>
    </citation>
    <scope>NUCLEOTIDE SEQUENCE [LARGE SCALE GENOMIC DNA]</scope>
    <source>
        <strain evidence="1">CATC2023</strain>
        <tissue evidence="1">Muscle</tissue>
    </source>
</reference>
<protein>
    <recommendedName>
        <fullName evidence="3">Retrotransposon gag domain-containing protein</fullName>
    </recommendedName>
</protein>
<evidence type="ECO:0000313" key="2">
    <source>
        <dbReference type="Proteomes" id="UP001479290"/>
    </source>
</evidence>
<organism evidence="1 2">
    <name type="scientific">Culter alburnus</name>
    <name type="common">Topmouth culter</name>
    <dbReference type="NCBI Taxonomy" id="194366"/>
    <lineage>
        <taxon>Eukaryota</taxon>
        <taxon>Metazoa</taxon>
        <taxon>Chordata</taxon>
        <taxon>Craniata</taxon>
        <taxon>Vertebrata</taxon>
        <taxon>Euteleostomi</taxon>
        <taxon>Actinopterygii</taxon>
        <taxon>Neopterygii</taxon>
        <taxon>Teleostei</taxon>
        <taxon>Ostariophysi</taxon>
        <taxon>Cypriniformes</taxon>
        <taxon>Xenocyprididae</taxon>
        <taxon>Xenocypridinae</taxon>
        <taxon>Culter</taxon>
    </lineage>
</organism>
<feature type="non-terminal residue" evidence="1">
    <location>
        <position position="127"/>
    </location>
</feature>
<keyword evidence="2" id="KW-1185">Reference proteome</keyword>
<dbReference type="Proteomes" id="UP001479290">
    <property type="component" value="Unassembled WGS sequence"/>
</dbReference>
<gene>
    <name evidence="1" type="ORF">ABG768_027907</name>
</gene>
<evidence type="ECO:0008006" key="3">
    <source>
        <dbReference type="Google" id="ProtNLM"/>
    </source>
</evidence>
<name>A0AAW2AAB1_CULAL</name>
<proteinExistence type="predicted"/>